<proteinExistence type="predicted"/>
<dbReference type="Proteomes" id="UP000288716">
    <property type="component" value="Unassembled WGS sequence"/>
</dbReference>
<gene>
    <name evidence="7" type="ORF">B4U80_08747</name>
</gene>
<protein>
    <submittedName>
        <fullName evidence="7">Disulfide-isomerase TMX3-like protein</fullName>
    </submittedName>
</protein>
<dbReference type="GO" id="GO:0016853">
    <property type="term" value="F:isomerase activity"/>
    <property type="evidence" value="ECO:0007669"/>
    <property type="project" value="UniProtKB-KW"/>
</dbReference>
<dbReference type="PANTHER" id="PTHR46426">
    <property type="entry name" value="PROTEIN DISULFIDE-ISOMERASE TMX3"/>
    <property type="match status" value="1"/>
</dbReference>
<evidence type="ECO:0000259" key="6">
    <source>
        <dbReference type="PROSITE" id="PS51352"/>
    </source>
</evidence>
<feature type="non-terminal residue" evidence="7">
    <location>
        <position position="1"/>
    </location>
</feature>
<dbReference type="OrthoDB" id="74910at2759"/>
<dbReference type="AlphaFoldDB" id="A0A443S748"/>
<dbReference type="InterPro" id="IPR013766">
    <property type="entry name" value="Thioredoxin_domain"/>
</dbReference>
<evidence type="ECO:0000313" key="7">
    <source>
        <dbReference type="EMBL" id="RWS23323.1"/>
    </source>
</evidence>
<dbReference type="PROSITE" id="PS51352">
    <property type="entry name" value="THIOREDOXIN_2"/>
    <property type="match status" value="1"/>
</dbReference>
<keyword evidence="8" id="KW-1185">Reference proteome</keyword>
<dbReference type="Gene3D" id="3.40.30.10">
    <property type="entry name" value="Glutaredoxin"/>
    <property type="match status" value="1"/>
</dbReference>
<comment type="caution">
    <text evidence="7">The sequence shown here is derived from an EMBL/GenBank/DDBJ whole genome shotgun (WGS) entry which is preliminary data.</text>
</comment>
<dbReference type="EMBL" id="NCKV01006676">
    <property type="protein sequence ID" value="RWS23323.1"/>
    <property type="molecule type" value="Genomic_DNA"/>
</dbReference>
<accession>A0A443S748</accession>
<dbReference type="Pfam" id="PF00085">
    <property type="entry name" value="Thioredoxin"/>
    <property type="match status" value="1"/>
</dbReference>
<dbReference type="InterPro" id="IPR036249">
    <property type="entry name" value="Thioredoxin-like_sf"/>
</dbReference>
<dbReference type="PRINTS" id="PR00421">
    <property type="entry name" value="THIOREDOXIN"/>
</dbReference>
<comment type="subcellular location">
    <subcellularLocation>
        <location evidence="1">Membrane</location>
        <topology evidence="1">Single-pass membrane protein</topology>
    </subcellularLocation>
</comment>
<feature type="domain" description="Thioredoxin" evidence="6">
    <location>
        <begin position="1"/>
        <end position="113"/>
    </location>
</feature>
<dbReference type="SUPFAM" id="SSF52833">
    <property type="entry name" value="Thioredoxin-like"/>
    <property type="match status" value="1"/>
</dbReference>
<evidence type="ECO:0000256" key="2">
    <source>
        <dbReference type="ARBA" id="ARBA00022692"/>
    </source>
</evidence>
<evidence type="ECO:0000313" key="8">
    <source>
        <dbReference type="Proteomes" id="UP000288716"/>
    </source>
</evidence>
<dbReference type="PANTHER" id="PTHR46426:SF1">
    <property type="entry name" value="PROTEIN DISULFIDE-ISOMERASE TMX3"/>
    <property type="match status" value="1"/>
</dbReference>
<keyword evidence="3 5" id="KW-1133">Transmembrane helix</keyword>
<dbReference type="GO" id="GO:0005783">
    <property type="term" value="C:endoplasmic reticulum"/>
    <property type="evidence" value="ECO:0007669"/>
    <property type="project" value="TreeGrafter"/>
</dbReference>
<name>A0A443S748_9ACAR</name>
<dbReference type="VEuPathDB" id="VectorBase:LDEU008717"/>
<organism evidence="7 8">
    <name type="scientific">Leptotrombidium deliense</name>
    <dbReference type="NCBI Taxonomy" id="299467"/>
    <lineage>
        <taxon>Eukaryota</taxon>
        <taxon>Metazoa</taxon>
        <taxon>Ecdysozoa</taxon>
        <taxon>Arthropoda</taxon>
        <taxon>Chelicerata</taxon>
        <taxon>Arachnida</taxon>
        <taxon>Acari</taxon>
        <taxon>Acariformes</taxon>
        <taxon>Trombidiformes</taxon>
        <taxon>Prostigmata</taxon>
        <taxon>Anystina</taxon>
        <taxon>Parasitengona</taxon>
        <taxon>Trombiculoidea</taxon>
        <taxon>Trombiculidae</taxon>
        <taxon>Leptotrombidium</taxon>
    </lineage>
</organism>
<evidence type="ECO:0000256" key="4">
    <source>
        <dbReference type="ARBA" id="ARBA00023136"/>
    </source>
</evidence>
<evidence type="ECO:0000256" key="1">
    <source>
        <dbReference type="ARBA" id="ARBA00004167"/>
    </source>
</evidence>
<feature type="transmembrane region" description="Helical" evidence="5">
    <location>
        <begin position="326"/>
        <end position="345"/>
    </location>
</feature>
<dbReference type="InterPro" id="IPR052250">
    <property type="entry name" value="PDI_TMX3"/>
</dbReference>
<keyword evidence="7" id="KW-0413">Isomerase</keyword>
<dbReference type="GO" id="GO:0016020">
    <property type="term" value="C:membrane"/>
    <property type="evidence" value="ECO:0007669"/>
    <property type="project" value="UniProtKB-SubCell"/>
</dbReference>
<evidence type="ECO:0000256" key="3">
    <source>
        <dbReference type="ARBA" id="ARBA00022989"/>
    </source>
</evidence>
<sequence length="369" mass="42537">SHVSCNRVLELSDKFLEVYKNSDTRWLVKFYAPWCHHCKQLEPAFAQVAQKVHNEDIGVLVARLDCTRFTSVATYFNIRGFPTILFISSSNVVEYNGDRTQEEITDFARRLSGPRIRVIEECKDLYTHLGKHSIYFVSIGEKIPNDYPEVANTFISTNWFYQIPTNCPEYEEGIYAIKSSIVDNLRSVKYRKLLAIALVEEYRVVEKLRSTKHEEFREMLEAIAHTYDSNEKIIFGWTSHVDMINSIAIQTITPLPNFIVINSTTLQYYLIEDELLPQNIISVLNKITEESSSIGFSGGNTMWYRILRILFEAITTLLMMYKGNPVLTLVVFGLPLSFLSVIIYTSCCSDILDAKEDEEDENVVHDKKD</sequence>
<evidence type="ECO:0000256" key="5">
    <source>
        <dbReference type="SAM" id="Phobius"/>
    </source>
</evidence>
<reference evidence="7 8" key="1">
    <citation type="journal article" date="2018" name="Gigascience">
        <title>Genomes of trombidid mites reveal novel predicted allergens and laterally-transferred genes associated with secondary metabolism.</title>
        <authorList>
            <person name="Dong X."/>
            <person name="Chaisiri K."/>
            <person name="Xia D."/>
            <person name="Armstrong S.D."/>
            <person name="Fang Y."/>
            <person name="Donnelly M.J."/>
            <person name="Kadowaki T."/>
            <person name="McGarry J.W."/>
            <person name="Darby A.C."/>
            <person name="Makepeace B.L."/>
        </authorList>
    </citation>
    <scope>NUCLEOTIDE SEQUENCE [LARGE SCALE GENOMIC DNA]</scope>
    <source>
        <strain evidence="7">UoL-UT</strain>
    </source>
</reference>
<keyword evidence="4 5" id="KW-0472">Membrane</keyword>
<keyword evidence="2 5" id="KW-0812">Transmembrane</keyword>
<dbReference type="STRING" id="299467.A0A443S748"/>